<protein>
    <submittedName>
        <fullName evidence="1">Thymidylate synthase ThyX</fullName>
    </submittedName>
</protein>
<dbReference type="InterPro" id="IPR036098">
    <property type="entry name" value="Thymidylate_synthase_ThyX_sf"/>
</dbReference>
<dbReference type="GO" id="GO:0004799">
    <property type="term" value="F:thymidylate synthase activity"/>
    <property type="evidence" value="ECO:0007669"/>
    <property type="project" value="TreeGrafter"/>
</dbReference>
<reference evidence="1" key="1">
    <citation type="journal article" date="2014" name="Genome Biol. Evol.">
        <title>Pangenome evidence for extensive interdomain horizontal transfer affecting lineage core and shell genes in uncultured planktonic thaumarchaeota and euryarchaeota.</title>
        <authorList>
            <person name="Deschamps P."/>
            <person name="Zivanovic Y."/>
            <person name="Moreira D."/>
            <person name="Rodriguez-Valera F."/>
            <person name="Lopez-Garcia P."/>
        </authorList>
    </citation>
    <scope>NUCLEOTIDE SEQUENCE</scope>
</reference>
<dbReference type="GO" id="GO:0050797">
    <property type="term" value="F:thymidylate synthase (FAD) activity"/>
    <property type="evidence" value="ECO:0007669"/>
    <property type="project" value="InterPro"/>
</dbReference>
<dbReference type="GO" id="GO:0006231">
    <property type="term" value="P:dTMP biosynthetic process"/>
    <property type="evidence" value="ECO:0007669"/>
    <property type="project" value="InterPro"/>
</dbReference>
<proteinExistence type="predicted"/>
<accession>A0A075G776</accession>
<dbReference type="Gene3D" id="3.30.1360.170">
    <property type="match status" value="1"/>
</dbReference>
<evidence type="ECO:0000313" key="1">
    <source>
        <dbReference type="EMBL" id="AIE99855.1"/>
    </source>
</evidence>
<organism evidence="1">
    <name type="scientific">uncultured marine thaumarchaeote KM3_11_F08</name>
    <dbReference type="NCBI Taxonomy" id="1455992"/>
    <lineage>
        <taxon>Archaea</taxon>
        <taxon>Nitrososphaerota</taxon>
        <taxon>environmental samples</taxon>
    </lineage>
</organism>
<dbReference type="GO" id="GO:0070402">
    <property type="term" value="F:NADPH binding"/>
    <property type="evidence" value="ECO:0007669"/>
    <property type="project" value="TreeGrafter"/>
</dbReference>
<dbReference type="SUPFAM" id="SSF69796">
    <property type="entry name" value="Thymidylate synthase-complementing protein Thy1"/>
    <property type="match status" value="1"/>
</dbReference>
<dbReference type="CDD" id="cd20175">
    <property type="entry name" value="ThyX"/>
    <property type="match status" value="1"/>
</dbReference>
<dbReference type="Pfam" id="PF02511">
    <property type="entry name" value="Thy1"/>
    <property type="match status" value="1"/>
</dbReference>
<dbReference type="PANTHER" id="PTHR34934">
    <property type="entry name" value="FLAVIN-DEPENDENT THYMIDYLATE SYNTHASE"/>
    <property type="match status" value="1"/>
</dbReference>
<dbReference type="PROSITE" id="PS51331">
    <property type="entry name" value="THYX"/>
    <property type="match status" value="1"/>
</dbReference>
<dbReference type="AlphaFoldDB" id="A0A075G776"/>
<dbReference type="PANTHER" id="PTHR34934:SF1">
    <property type="entry name" value="FLAVIN-DEPENDENT THYMIDYLATE SYNTHASE"/>
    <property type="match status" value="1"/>
</dbReference>
<dbReference type="InterPro" id="IPR003669">
    <property type="entry name" value="Thymidylate_synthase_ThyX"/>
</dbReference>
<dbReference type="EMBL" id="KF900574">
    <property type="protein sequence ID" value="AIE99855.1"/>
    <property type="molecule type" value="Genomic_DNA"/>
</dbReference>
<sequence length="310" mass="36728">MGVTGNGRAFEYLLSIMFGSSLIEERKLASQMKNELDVTIKSFVGRSNDKYGKILQKYLNDIKNNSTKLSKLYANGKPIKGSFVKLVSYERESDAVNNIISALIYEQSPSIEFSQIKKNVRNIPKKEKIQIINEYAGIRKNRRHRPSRAFELTDYTFDLLTNYGMFRDFHRHRALTLERQLLTTDHNYHTPNEIIELGIKKEFSECMNNTQNVFEKIRKKQPEQAQYVVNFAYNYPYFMKLNLREATHLIELRTVPQGHIDYRKIAQKMYKLIEQKHPILSKILKYVDMNQYELERFESEKRTEEKRKKT</sequence>
<name>A0A075G776_9ARCH</name>
<dbReference type="GO" id="GO:0050660">
    <property type="term" value="F:flavin adenine dinucleotide binding"/>
    <property type="evidence" value="ECO:0007669"/>
    <property type="project" value="InterPro"/>
</dbReference>